<dbReference type="EMBL" id="CABITT030000006">
    <property type="protein sequence ID" value="VVB08887.1"/>
    <property type="molecule type" value="Genomic_DNA"/>
</dbReference>
<evidence type="ECO:0000259" key="2">
    <source>
        <dbReference type="Pfam" id="PF14111"/>
    </source>
</evidence>
<gene>
    <name evidence="3" type="ORF">ANE_LOCUS19331</name>
</gene>
<evidence type="ECO:0000256" key="1">
    <source>
        <dbReference type="SAM" id="MobiDB-lite"/>
    </source>
</evidence>
<dbReference type="PANTHER" id="PTHR31286:SF163">
    <property type="entry name" value="ZINC KNUCKLE CX2CX4HX4C DOMAIN-CONTAINING PROTEIN"/>
    <property type="match status" value="1"/>
</dbReference>
<dbReference type="OrthoDB" id="1108329at2759"/>
<keyword evidence="4" id="KW-1185">Reference proteome</keyword>
<dbReference type="Pfam" id="PF14111">
    <property type="entry name" value="DUF4283"/>
    <property type="match status" value="1"/>
</dbReference>
<reference evidence="3" key="1">
    <citation type="submission" date="2019-07" db="EMBL/GenBank/DDBJ databases">
        <authorList>
            <person name="Dittberner H."/>
        </authorList>
    </citation>
    <scope>NUCLEOTIDE SEQUENCE [LARGE SCALE GENOMIC DNA]</scope>
</reference>
<evidence type="ECO:0000313" key="3">
    <source>
        <dbReference type="EMBL" id="VVB08887.1"/>
    </source>
</evidence>
<dbReference type="AlphaFoldDB" id="A0A565C5P1"/>
<dbReference type="PANTHER" id="PTHR31286">
    <property type="entry name" value="GLYCINE-RICH CELL WALL STRUCTURAL PROTEIN 1.8-LIKE"/>
    <property type="match status" value="1"/>
</dbReference>
<feature type="compositionally biased region" description="Basic and acidic residues" evidence="1">
    <location>
        <begin position="178"/>
        <end position="214"/>
    </location>
</feature>
<feature type="domain" description="DUF4283" evidence="2">
    <location>
        <begin position="1"/>
        <end position="64"/>
    </location>
</feature>
<dbReference type="InterPro" id="IPR025558">
    <property type="entry name" value="DUF4283"/>
</dbReference>
<feature type="region of interest" description="Disordered" evidence="1">
    <location>
        <begin position="171"/>
        <end position="219"/>
    </location>
</feature>
<accession>A0A565C5P1</accession>
<proteinExistence type="predicted"/>
<sequence length="274" mass="32145">MKALIAFLPSVWKCECRAQGIEMGRGSFHFCFGEESTLQSILDNRPYHFDGWMIAIERWVPTVRSDFPSTIPFWVKIMDLPAQYREDDQVESIGKDLGMVRNWKIVAPYPMVRVEVSCDASLILYRETRSDTGEIFRINFDYLKLQNYCKRCLRMSHETRACSDWIERQPSRQVPNVRRPEADDRKRQRGHKAEMARPKAPREDRSKRDWDKTADMASSSKPKLICWDLMTELGEVRDLKVEKKVDKPSTQEWVRKSFGRDATKSVTIDTRPET</sequence>
<comment type="caution">
    <text evidence="3">The sequence shown here is derived from an EMBL/GenBank/DDBJ whole genome shotgun (WGS) entry which is preliminary data.</text>
</comment>
<dbReference type="InterPro" id="IPR040256">
    <property type="entry name" value="At4g02000-like"/>
</dbReference>
<protein>
    <recommendedName>
        <fullName evidence="2">DUF4283 domain-containing protein</fullName>
    </recommendedName>
</protein>
<organism evidence="3 4">
    <name type="scientific">Arabis nemorensis</name>
    <dbReference type="NCBI Taxonomy" id="586526"/>
    <lineage>
        <taxon>Eukaryota</taxon>
        <taxon>Viridiplantae</taxon>
        <taxon>Streptophyta</taxon>
        <taxon>Embryophyta</taxon>
        <taxon>Tracheophyta</taxon>
        <taxon>Spermatophyta</taxon>
        <taxon>Magnoliopsida</taxon>
        <taxon>eudicotyledons</taxon>
        <taxon>Gunneridae</taxon>
        <taxon>Pentapetalae</taxon>
        <taxon>rosids</taxon>
        <taxon>malvids</taxon>
        <taxon>Brassicales</taxon>
        <taxon>Brassicaceae</taxon>
        <taxon>Arabideae</taxon>
        <taxon>Arabis</taxon>
    </lineage>
</organism>
<name>A0A565C5P1_9BRAS</name>
<evidence type="ECO:0000313" key="4">
    <source>
        <dbReference type="Proteomes" id="UP000489600"/>
    </source>
</evidence>
<dbReference type="Proteomes" id="UP000489600">
    <property type="component" value="Unassembled WGS sequence"/>
</dbReference>